<organism evidence="2">
    <name type="scientific">Amorphochlora amoebiformis</name>
    <dbReference type="NCBI Taxonomy" id="1561963"/>
    <lineage>
        <taxon>Eukaryota</taxon>
        <taxon>Sar</taxon>
        <taxon>Rhizaria</taxon>
        <taxon>Cercozoa</taxon>
        <taxon>Chlorarachniophyceae</taxon>
        <taxon>Amorphochlora</taxon>
    </lineage>
</organism>
<protein>
    <recommendedName>
        <fullName evidence="1">RmlD-like substrate binding domain-containing protein</fullName>
    </recommendedName>
</protein>
<proteinExistence type="predicted"/>
<evidence type="ECO:0000259" key="1">
    <source>
        <dbReference type="Pfam" id="PF04321"/>
    </source>
</evidence>
<gene>
    <name evidence="2" type="ORF">LAMO00422_LOCUS16929</name>
</gene>
<dbReference type="Gene3D" id="3.40.50.720">
    <property type="entry name" value="NAD(P)-binding Rossmann-like Domain"/>
    <property type="match status" value="1"/>
</dbReference>
<dbReference type="AlphaFoldDB" id="A0A7S0H0L1"/>
<accession>A0A7S0H0L1</accession>
<dbReference type="InterPro" id="IPR029903">
    <property type="entry name" value="RmlD-like-bd"/>
</dbReference>
<dbReference type="InterPro" id="IPR036291">
    <property type="entry name" value="NAD(P)-bd_dom_sf"/>
</dbReference>
<dbReference type="PANTHER" id="PTHR43242:SF1">
    <property type="entry name" value="NAD(P)-BINDING ROSSMANN-FOLD SUPERFAMILY PROTEIN"/>
    <property type="match status" value="1"/>
</dbReference>
<dbReference type="Pfam" id="PF04321">
    <property type="entry name" value="RmlD_sub_bind"/>
    <property type="match status" value="1"/>
</dbReference>
<sequence length="364" mass="40565">MTWISASLQFPTTGRRDYYRGMGCNASRSNPKDTRVLVTGGSGYLGQFLVDRLAADGYTILATTHSHNPELSVPVDKDNVEGLTVDGTDSKALQEIMNQFKPSVIINTMAISSPAQCEKIKEKAEKLNSAKAFVDAVKKSNPLSLVIQISTDQVYSGKGEVEGGYTNQSKTEPVNHYGRTKLMAEENIATLENHIILRSSGIYGPPPPRECSKGGTFLQMTMKLLKGDSKSPFFSEEKRSHVYVRDCVSIIRHFVFTYPIMKFKEASDRIFCMGGTGTWARDQYAIVTAEEIGLSKENILPMTREECKFGWAHTFTSPADISMNVTRITQQWSKPKTLREGIRDMIERGEIKRHVDPSGVNDED</sequence>
<evidence type="ECO:0000313" key="2">
    <source>
        <dbReference type="EMBL" id="CAD8457978.1"/>
    </source>
</evidence>
<name>A0A7S0H0L1_9EUKA</name>
<dbReference type="PANTHER" id="PTHR43242">
    <property type="entry name" value="NAD(P)-BINDING ROSSMANN-FOLD SUPERFAMILY PROTEIN"/>
    <property type="match status" value="1"/>
</dbReference>
<dbReference type="EMBL" id="HBEM01024918">
    <property type="protein sequence ID" value="CAD8457978.1"/>
    <property type="molecule type" value="Transcribed_RNA"/>
</dbReference>
<dbReference type="SUPFAM" id="SSF51735">
    <property type="entry name" value="NAD(P)-binding Rossmann-fold domains"/>
    <property type="match status" value="1"/>
</dbReference>
<reference evidence="2" key="1">
    <citation type="submission" date="2021-01" db="EMBL/GenBank/DDBJ databases">
        <authorList>
            <person name="Corre E."/>
            <person name="Pelletier E."/>
            <person name="Niang G."/>
            <person name="Scheremetjew M."/>
            <person name="Finn R."/>
            <person name="Kale V."/>
            <person name="Holt S."/>
            <person name="Cochrane G."/>
            <person name="Meng A."/>
            <person name="Brown T."/>
            <person name="Cohen L."/>
        </authorList>
    </citation>
    <scope>NUCLEOTIDE SEQUENCE</scope>
    <source>
        <strain evidence="2">CCMP2058</strain>
    </source>
</reference>
<feature type="domain" description="RmlD-like substrate binding" evidence="1">
    <location>
        <begin position="35"/>
        <end position="348"/>
    </location>
</feature>